<dbReference type="SMART" id="SM00563">
    <property type="entry name" value="PlsC"/>
    <property type="match status" value="1"/>
</dbReference>
<dbReference type="WBParaSite" id="ALUE_0000416701-mRNA-1">
    <property type="protein sequence ID" value="ALUE_0000416701-mRNA-1"/>
    <property type="gene ID" value="ALUE_0000416701"/>
</dbReference>
<feature type="domain" description="Phospholipid/glycerol acyltransferase" evidence="8">
    <location>
        <begin position="193"/>
        <end position="322"/>
    </location>
</feature>
<feature type="region of interest" description="Disordered" evidence="7">
    <location>
        <begin position="20"/>
        <end position="49"/>
    </location>
</feature>
<evidence type="ECO:0000313" key="9">
    <source>
        <dbReference type="Proteomes" id="UP000036681"/>
    </source>
</evidence>
<dbReference type="PANTHER" id="PTHR12563:SF17">
    <property type="entry name" value="DIHYDROXYACETONE PHOSPHATE ACYLTRANSFERASE"/>
    <property type="match status" value="1"/>
</dbReference>
<dbReference type="Pfam" id="PF01553">
    <property type="entry name" value="Acyltransferase"/>
    <property type="match status" value="1"/>
</dbReference>
<evidence type="ECO:0000256" key="5">
    <source>
        <dbReference type="ARBA" id="ARBA00023315"/>
    </source>
</evidence>
<dbReference type="InterPro" id="IPR002123">
    <property type="entry name" value="Plipid/glycerol_acylTrfase"/>
</dbReference>
<comment type="similarity">
    <text evidence="2 6">Belongs to the GPAT/DAPAT family.</text>
</comment>
<evidence type="ECO:0000256" key="3">
    <source>
        <dbReference type="ARBA" id="ARBA00022679"/>
    </source>
</evidence>
<dbReference type="InterPro" id="IPR045520">
    <property type="entry name" value="GPAT/DHAPAT_C"/>
</dbReference>
<dbReference type="InterPro" id="IPR041728">
    <property type="entry name" value="GPAT/DHAPAT_LPLAT"/>
</dbReference>
<evidence type="ECO:0000256" key="6">
    <source>
        <dbReference type="PIRNR" id="PIRNR000437"/>
    </source>
</evidence>
<accession>A0A9J2P2W6</accession>
<sequence length="735" mass="83088">MKEISPRKVTGLINSMQLQPARRETVEQDSSTQNRLTKDHLGANDKSTSSYGQGDIGAGGILTVSKVRIAYYCWIQMGDVGVIDDYTEWLAKVDAVGGELAWVTRHKDFPLNTSQRAIPETIKAEAIKRGWTQQAVQAEAEEIIHTMGHRMQMPAVRLVGYAIVSVVKRLFDGIFVNSAQLQRIRELFNSDAVVFMPTHKTYMDFLLMSLLCFDHDIPLPAIAAGMDFMNSKFMGEALRRCGAFFIRRQFGNDQLYWSLFTEYVQTHLINTDHPVEFFVEGTRSRSGKSLYPRYGLLQILVEPFLRCQLYDVIVVPVTINYDKILEESLYAYELLGFPKPKESTSGLLKARHILNKRFGRVYMTFGEPISIRKYFNTSLQRSELACKPDMMFEVSEKGKMAIRKFGHHVVRIHNKNNVTSIWPYACAVLLKLFDERRMSDRDEIVRLGELVHYLEEIVELAKRLGKRVIIKTNIVNDLRYYLELHSDLFCPCDDFISASSILKLAEFPVAEQGVIDQHLLERSVAQIILSNYSNQIVHDFADMGLICAILISKQQISHNNAMDLFSRLRFLFDHEFVCLPGEEEAQASFIAALGILQRSGCIDVNNDIISIKCKGAVLAIASIVHPFMAIYQIVAQTVFGFAGTSAEQSLLVVGTQRRVAQMLTNREHSYLRLSTFSSDPIKNAISSLCNHNALTKQSDGQYRAEIGGLCSFASLLQSISPYCIPFDGGKLKSKI</sequence>
<evidence type="ECO:0000256" key="4">
    <source>
        <dbReference type="ARBA" id="ARBA00023136"/>
    </source>
</evidence>
<dbReference type="GO" id="GO:0004366">
    <property type="term" value="F:glycerol-3-phosphate O-acyltransferase activity"/>
    <property type="evidence" value="ECO:0007669"/>
    <property type="project" value="TreeGrafter"/>
</dbReference>
<keyword evidence="4" id="KW-0472">Membrane</keyword>
<dbReference type="SUPFAM" id="SSF69593">
    <property type="entry name" value="Glycerol-3-phosphate (1)-acyltransferase"/>
    <property type="match status" value="1"/>
</dbReference>
<dbReference type="PIRSF" id="PIRSF000437">
    <property type="entry name" value="GPAT_DHAPAT"/>
    <property type="match status" value="1"/>
</dbReference>
<dbReference type="GO" id="GO:0019432">
    <property type="term" value="P:triglyceride biosynthetic process"/>
    <property type="evidence" value="ECO:0007669"/>
    <property type="project" value="TreeGrafter"/>
</dbReference>
<comment type="subcellular location">
    <subcellularLocation>
        <location evidence="1">Endomembrane system</location>
        <topology evidence="1">Peripheral membrane protein</topology>
    </subcellularLocation>
</comment>
<dbReference type="GO" id="GO:0006631">
    <property type="term" value="P:fatty acid metabolic process"/>
    <property type="evidence" value="ECO:0007669"/>
    <property type="project" value="TreeGrafter"/>
</dbReference>
<evidence type="ECO:0000259" key="8">
    <source>
        <dbReference type="SMART" id="SM00563"/>
    </source>
</evidence>
<evidence type="ECO:0000256" key="7">
    <source>
        <dbReference type="SAM" id="MobiDB-lite"/>
    </source>
</evidence>
<reference evidence="10" key="1">
    <citation type="submission" date="2023-03" db="UniProtKB">
        <authorList>
            <consortium name="WormBaseParasite"/>
        </authorList>
    </citation>
    <scope>IDENTIFICATION</scope>
</reference>
<dbReference type="PANTHER" id="PTHR12563">
    <property type="entry name" value="GLYCEROL-3-PHOSPHATE ACYLTRANSFERASE"/>
    <property type="match status" value="1"/>
</dbReference>
<evidence type="ECO:0000256" key="2">
    <source>
        <dbReference type="ARBA" id="ARBA00007937"/>
    </source>
</evidence>
<keyword evidence="5 6" id="KW-0012">Acyltransferase</keyword>
<dbReference type="InterPro" id="IPR022284">
    <property type="entry name" value="GPAT/DHAPAT"/>
</dbReference>
<evidence type="ECO:0000256" key="1">
    <source>
        <dbReference type="ARBA" id="ARBA00004184"/>
    </source>
</evidence>
<keyword evidence="3 6" id="KW-0808">Transferase</keyword>
<dbReference type="Proteomes" id="UP000036681">
    <property type="component" value="Unplaced"/>
</dbReference>
<evidence type="ECO:0000313" key="10">
    <source>
        <dbReference type="WBParaSite" id="ALUE_0000416701-mRNA-1"/>
    </source>
</evidence>
<dbReference type="AlphaFoldDB" id="A0A9J2P2W6"/>
<dbReference type="GO" id="GO:0016287">
    <property type="term" value="F:glycerone-phosphate O-acyltransferase activity"/>
    <property type="evidence" value="ECO:0007669"/>
    <property type="project" value="TreeGrafter"/>
</dbReference>
<dbReference type="GO" id="GO:0008654">
    <property type="term" value="P:phospholipid biosynthetic process"/>
    <property type="evidence" value="ECO:0007669"/>
    <property type="project" value="TreeGrafter"/>
</dbReference>
<keyword evidence="9" id="KW-1185">Reference proteome</keyword>
<proteinExistence type="inferred from homology"/>
<dbReference type="Pfam" id="PF19277">
    <property type="entry name" value="GPAT_C"/>
    <property type="match status" value="1"/>
</dbReference>
<name>A0A9J2P2W6_ASCLU</name>
<dbReference type="GO" id="GO:0008611">
    <property type="term" value="P:ether lipid biosynthetic process"/>
    <property type="evidence" value="ECO:0007669"/>
    <property type="project" value="TreeGrafter"/>
</dbReference>
<dbReference type="GO" id="GO:0005778">
    <property type="term" value="C:peroxisomal membrane"/>
    <property type="evidence" value="ECO:0007669"/>
    <property type="project" value="TreeGrafter"/>
</dbReference>
<dbReference type="GO" id="GO:0012505">
    <property type="term" value="C:endomembrane system"/>
    <property type="evidence" value="ECO:0007669"/>
    <property type="project" value="UniProtKB-SubCell"/>
</dbReference>
<protein>
    <submittedName>
        <fullName evidence="10">Phospholipid/glycerol acyltransferase domain-containing protein</fullName>
    </submittedName>
</protein>
<dbReference type="CDD" id="cd07993">
    <property type="entry name" value="LPLAT_DHAPAT-like"/>
    <property type="match status" value="1"/>
</dbReference>
<dbReference type="GO" id="GO:0031966">
    <property type="term" value="C:mitochondrial membrane"/>
    <property type="evidence" value="ECO:0007669"/>
    <property type="project" value="TreeGrafter"/>
</dbReference>
<organism evidence="9 10">
    <name type="scientific">Ascaris lumbricoides</name>
    <name type="common">Giant roundworm</name>
    <dbReference type="NCBI Taxonomy" id="6252"/>
    <lineage>
        <taxon>Eukaryota</taxon>
        <taxon>Metazoa</taxon>
        <taxon>Ecdysozoa</taxon>
        <taxon>Nematoda</taxon>
        <taxon>Chromadorea</taxon>
        <taxon>Rhabditida</taxon>
        <taxon>Spirurina</taxon>
        <taxon>Ascaridomorpha</taxon>
        <taxon>Ascaridoidea</taxon>
        <taxon>Ascarididae</taxon>
        <taxon>Ascaris</taxon>
    </lineage>
</organism>